<name>A0A484P1H9_9ZZZZ</name>
<proteinExistence type="predicted"/>
<evidence type="ECO:0000256" key="1">
    <source>
        <dbReference type="SAM" id="MobiDB-lite"/>
    </source>
</evidence>
<dbReference type="EMBL" id="CAADIA010000001">
    <property type="protein sequence ID" value="VFR18609.1"/>
    <property type="molecule type" value="Genomic_DNA"/>
</dbReference>
<dbReference type="EMBL" id="CAADIF010000007">
    <property type="protein sequence ID" value="VFR70335.1"/>
    <property type="molecule type" value="Genomic_DNA"/>
</dbReference>
<accession>A0A484P1H9</accession>
<protein>
    <submittedName>
        <fullName evidence="2">Uncharacterized protein</fullName>
    </submittedName>
</protein>
<dbReference type="AlphaFoldDB" id="A0A484P1H9"/>
<gene>
    <name evidence="2" type="ORF">ANK1_1040</name>
    <name evidence="3" type="ORF">ANK2_1040</name>
</gene>
<evidence type="ECO:0000313" key="3">
    <source>
        <dbReference type="EMBL" id="VFR70335.1"/>
    </source>
</evidence>
<sequence length="62" mass="6729">MAQWPPFRGPHDAAQVRAPTPRMLRGVAFSSMTASSATPYNPPIPNPALHPAARTCFFPPSR</sequence>
<evidence type="ECO:0000313" key="2">
    <source>
        <dbReference type="EMBL" id="VFR18609.1"/>
    </source>
</evidence>
<reference evidence="2" key="1">
    <citation type="submission" date="2019-03" db="EMBL/GenBank/DDBJ databases">
        <authorList>
            <person name="Danneels B."/>
        </authorList>
    </citation>
    <scope>NUCLEOTIDE SEQUENCE</scope>
</reference>
<feature type="region of interest" description="Disordered" evidence="1">
    <location>
        <begin position="34"/>
        <end position="62"/>
    </location>
</feature>
<feature type="region of interest" description="Disordered" evidence="1">
    <location>
        <begin position="1"/>
        <end position="20"/>
    </location>
</feature>
<organism evidence="2">
    <name type="scientific">plant metagenome</name>
    <dbReference type="NCBI Taxonomy" id="1297885"/>
    <lineage>
        <taxon>unclassified sequences</taxon>
        <taxon>metagenomes</taxon>
        <taxon>organismal metagenomes</taxon>
    </lineage>
</organism>